<feature type="chain" id="PRO_5046087532" evidence="2">
    <location>
        <begin position="28"/>
        <end position="1686"/>
    </location>
</feature>
<sequence length="1686" mass="180617">MKLSFRIPKPAFLFLLFILCCVGIASAQEYNTFEVRYQSNLRGDLTFIGNNILNRDSGTSGEGPNDAYNNQRNNNNGSTNNDNSGFYNYNDFKNMQYIDVDSDPSTFSSSTSTFTFEQADCNLIRYAGLYWSATYPSATANGSYNSSGYTPNTVAVGTGRETDFNQVKFRVPGGAYVDITADEVLFDGFNSTDNTVRQNSPYACYADVTSMITALANPEGDYTVANIRATTGGLTPGGGSTGGWTLVIVYENPTVTGKFITTFDGFARVNGTNTIDIDYSGFETIPTGPVEADLGAATLEGDFRIDGDGLSIEASSNSGFTAIGNATNPTDNFFNSNITLDGVVTTNRNPASTNTLGYDTDIFRLNNAANSIIPNGETAATFRFSTDGDQYYPFFNSFNVEVIEPNIVLEKRVEDIAGNDITGAGVNLGQFLDYVLSFQNIGNDNATNYTIRDVLPINVTLDETNLILPAGVTYVYAPATREITFTIPNNLIEENDPASSIRMRVRVAENCFDFIDACTDQIQNVAFSTYRGQINTAQITDDPSVNDFDSCGFVNAGATNFLLDDLDACDFSRTVQLCGDSVVLDAGDNFDAYFWYVDENNDGLIDAGDTLISGANTDTLLVTEVGTYIVDKQVADPCKGFQEIITVTLFGTTQSNPITALINDTSNTVEGEVVVCPNDGEELPEIFLCGLNDTELIQINIPDADSIVWEQLDEASCTAATEDCANKNNTCTWNTVETGGDFTASDAGQYRVVINYANGCFSRFYFNIFKNPLDPQFNSSDIICNTPGNITVTNMPLDYEFQLVDAANDAVLVPYSANNGPSFDIAANGAYRVEMRQQGIVDGCVFILDNIGILDRDFQVDVTSRDTDCNGLGEISISVLNVEAQYYYEISQGGTSVDTFGPSNDNNYTFENLNDGVYDILVTTDDGCNYTEQVTINDLSDLDLTARVSQHITCREGNIQMDSSGGQTPHNYAIWSYVDDNGVTVTSYPTVNDIPAGEFQTSVIFDILNPGDYTFVVVDRNNCFAFSNTVNIEFQPAADFDPTSIINVSCFGESTGSITYNLVDDNGFRLTYYLFDGATTDENNYDINNALATNTNGFFPNLPQGDYFIVINQRKGSADCDYFETYSVSGPSAAVTSNLALIQDYTCIQGGIIEAQPATGGTAPYAYSIDGVNFIPDTTPNANRFENLTDGTYTVTVRDANGCFFVTNSLTLDPLNPPTDLTFTASDQNCPSLTSDVVVTVVDGNTPFNFEIIAPSAIAATSISGNTANFDGLAPDTYTFRVTDDKNCVYEESFTIAPAPQITVTGQLINNISCFGSTDGEARFVVSDFVTSFDYSVTGPSAFSGTGETNGTIDLSGLDNGTYTITVTDNDTNCSATTSVLINAPPAALVITDLDVTDLSCSATGTVPGSVTITAENGWGGYEYELEDPSGTVTGPQGTNSFTGLTDTSGNYTVTVRDAGGCEVTQTFGLSPTISPVLDVVANNLCYDSSTGLELTASVTSGGVAPFQYRLNGGAYQSNTNFTSLGPGTYTVEVIDSRNCTASASITVFPTLNASANLVKDLDCSATPDAEIAISISGGNPTFTYEVFLNGASFQANTPVPSTSFSYFTTTPGTYTFTITDSESCTVTTNAIVVTDNPLPTVSPLVTDVLCNGDSNGAVDLNVSGGLAPYSIVFDGSAPSTQQTYT</sequence>
<feature type="signal peptide" evidence="2">
    <location>
        <begin position="1"/>
        <end position="27"/>
    </location>
</feature>
<evidence type="ECO:0000256" key="2">
    <source>
        <dbReference type="SAM" id="SignalP"/>
    </source>
</evidence>
<feature type="compositionally biased region" description="Low complexity" evidence="1">
    <location>
        <begin position="65"/>
        <end position="83"/>
    </location>
</feature>
<dbReference type="EMBL" id="JBHULB010000017">
    <property type="protein sequence ID" value="MFD2588076.1"/>
    <property type="molecule type" value="Genomic_DNA"/>
</dbReference>
<dbReference type="Proteomes" id="UP001597526">
    <property type="component" value="Unassembled WGS sequence"/>
</dbReference>
<feature type="region of interest" description="Disordered" evidence="1">
    <location>
        <begin position="56"/>
        <end position="83"/>
    </location>
</feature>
<dbReference type="Gene3D" id="2.60.40.740">
    <property type="match status" value="1"/>
</dbReference>
<proteinExistence type="predicted"/>
<evidence type="ECO:0000313" key="3">
    <source>
        <dbReference type="EMBL" id="MFD2588076.1"/>
    </source>
</evidence>
<keyword evidence="2" id="KW-0732">Signal</keyword>
<feature type="non-terminal residue" evidence="3">
    <location>
        <position position="1686"/>
    </location>
</feature>
<evidence type="ECO:0000313" key="4">
    <source>
        <dbReference type="Proteomes" id="UP001597526"/>
    </source>
</evidence>
<reference evidence="4" key="1">
    <citation type="journal article" date="2019" name="Int. J. Syst. Evol. Microbiol.">
        <title>The Global Catalogue of Microorganisms (GCM) 10K type strain sequencing project: providing services to taxonomists for standard genome sequencing and annotation.</title>
        <authorList>
            <consortium name="The Broad Institute Genomics Platform"/>
            <consortium name="The Broad Institute Genome Sequencing Center for Infectious Disease"/>
            <person name="Wu L."/>
            <person name="Ma J."/>
        </authorList>
    </citation>
    <scope>NUCLEOTIDE SEQUENCE [LARGE SCALE GENOMIC DNA]</scope>
    <source>
        <strain evidence="4">KCTC 52368</strain>
    </source>
</reference>
<protein>
    <submittedName>
        <fullName evidence="3">SprB repeat-containing protein</fullName>
    </submittedName>
</protein>
<dbReference type="NCBIfam" id="TIGR01451">
    <property type="entry name" value="B_ant_repeat"/>
    <property type="match status" value="1"/>
</dbReference>
<name>A0ABW5MZY3_9FLAO</name>
<organism evidence="3 4">
    <name type="scientific">Croceitalea marina</name>
    <dbReference type="NCBI Taxonomy" id="1775166"/>
    <lineage>
        <taxon>Bacteria</taxon>
        <taxon>Pseudomonadati</taxon>
        <taxon>Bacteroidota</taxon>
        <taxon>Flavobacteriia</taxon>
        <taxon>Flavobacteriales</taxon>
        <taxon>Flavobacteriaceae</taxon>
        <taxon>Croceitalea</taxon>
    </lineage>
</organism>
<gene>
    <name evidence="3" type="ORF">ACFSQJ_14110</name>
</gene>
<evidence type="ECO:0000256" key="1">
    <source>
        <dbReference type="SAM" id="MobiDB-lite"/>
    </source>
</evidence>
<keyword evidence="4" id="KW-1185">Reference proteome</keyword>
<dbReference type="InterPro" id="IPR047589">
    <property type="entry name" value="DUF11_rpt"/>
</dbReference>
<dbReference type="Pfam" id="PF13573">
    <property type="entry name" value="SprB"/>
    <property type="match status" value="2"/>
</dbReference>
<comment type="caution">
    <text evidence="3">The sequence shown here is derived from an EMBL/GenBank/DDBJ whole genome shotgun (WGS) entry which is preliminary data.</text>
</comment>
<dbReference type="InterPro" id="IPR025667">
    <property type="entry name" value="SprB_repeat"/>
</dbReference>
<accession>A0ABW5MZY3</accession>
<dbReference type="RefSeq" id="WP_377767615.1">
    <property type="nucleotide sequence ID" value="NZ_JBHULB010000017.1"/>
</dbReference>